<dbReference type="AlphaFoldDB" id="A0AAV2QZA0"/>
<reference evidence="9 10" key="1">
    <citation type="submission" date="2024-05" db="EMBL/GenBank/DDBJ databases">
        <authorList>
            <person name="Wallberg A."/>
        </authorList>
    </citation>
    <scope>NUCLEOTIDE SEQUENCE [LARGE SCALE GENOMIC DNA]</scope>
</reference>
<dbReference type="FunFam" id="3.30.160.60:FF:001498">
    <property type="entry name" value="Zinc finger protein 404"/>
    <property type="match status" value="1"/>
</dbReference>
<dbReference type="PROSITE" id="PS00028">
    <property type="entry name" value="ZINC_FINGER_C2H2_1"/>
    <property type="match status" value="1"/>
</dbReference>
<keyword evidence="3" id="KW-0677">Repeat</keyword>
<dbReference type="EMBL" id="CAXKWB010013382">
    <property type="protein sequence ID" value="CAL4107529.1"/>
    <property type="molecule type" value="Genomic_DNA"/>
</dbReference>
<evidence type="ECO:0000313" key="9">
    <source>
        <dbReference type="EMBL" id="CAL4107529.1"/>
    </source>
</evidence>
<keyword evidence="5" id="KW-0862">Zinc</keyword>
<dbReference type="Proteomes" id="UP001497623">
    <property type="component" value="Unassembled WGS sequence"/>
</dbReference>
<proteinExistence type="predicted"/>
<dbReference type="InterPro" id="IPR036236">
    <property type="entry name" value="Znf_C2H2_sf"/>
</dbReference>
<evidence type="ECO:0000256" key="6">
    <source>
        <dbReference type="ARBA" id="ARBA00023242"/>
    </source>
</evidence>
<dbReference type="Pfam" id="PF13465">
    <property type="entry name" value="zf-H2C2_2"/>
    <property type="match status" value="1"/>
</dbReference>
<protein>
    <recommendedName>
        <fullName evidence="8">C2H2-type domain-containing protein</fullName>
    </recommendedName>
</protein>
<dbReference type="GO" id="GO:0005634">
    <property type="term" value="C:nucleus"/>
    <property type="evidence" value="ECO:0007669"/>
    <property type="project" value="UniProtKB-SubCell"/>
</dbReference>
<comment type="subcellular location">
    <subcellularLocation>
        <location evidence="1">Nucleus</location>
    </subcellularLocation>
</comment>
<dbReference type="GO" id="GO:0000978">
    <property type="term" value="F:RNA polymerase II cis-regulatory region sequence-specific DNA binding"/>
    <property type="evidence" value="ECO:0007669"/>
    <property type="project" value="TreeGrafter"/>
</dbReference>
<keyword evidence="6" id="KW-0539">Nucleus</keyword>
<evidence type="ECO:0000256" key="4">
    <source>
        <dbReference type="ARBA" id="ARBA00022771"/>
    </source>
</evidence>
<feature type="domain" description="C2H2-type" evidence="8">
    <location>
        <begin position="26"/>
        <end position="53"/>
    </location>
</feature>
<feature type="non-terminal residue" evidence="9">
    <location>
        <position position="99"/>
    </location>
</feature>
<evidence type="ECO:0000256" key="5">
    <source>
        <dbReference type="ARBA" id="ARBA00022833"/>
    </source>
</evidence>
<sequence length="99" mass="11366">TVCEKAFSHNGDLVRHMRIHTGERPYQCPVCEKCFTEKSTLVNHQRTHMGEHPDQHLEKNPYQYNDNLLGGEYGEASCPISIFSDDTKVLYPALNEKSE</sequence>
<evidence type="ECO:0000256" key="3">
    <source>
        <dbReference type="ARBA" id="ARBA00022737"/>
    </source>
</evidence>
<keyword evidence="10" id="KW-1185">Reference proteome</keyword>
<dbReference type="Gene3D" id="3.30.160.60">
    <property type="entry name" value="Classic Zinc Finger"/>
    <property type="match status" value="2"/>
</dbReference>
<evidence type="ECO:0000256" key="1">
    <source>
        <dbReference type="ARBA" id="ARBA00004123"/>
    </source>
</evidence>
<evidence type="ECO:0000256" key="2">
    <source>
        <dbReference type="ARBA" id="ARBA00022723"/>
    </source>
</evidence>
<dbReference type="FunFam" id="3.30.160.60:FF:001119">
    <property type="entry name" value="zinc finger protein 408"/>
    <property type="match status" value="1"/>
</dbReference>
<accession>A0AAV2QZA0</accession>
<gene>
    <name evidence="9" type="ORF">MNOR_LOCUS18597</name>
</gene>
<dbReference type="PANTHER" id="PTHR23235:SF142">
    <property type="entry name" value="ZINC FINGER PROTEIN 384"/>
    <property type="match status" value="1"/>
</dbReference>
<name>A0AAV2QZA0_MEGNR</name>
<dbReference type="SMART" id="SM00355">
    <property type="entry name" value="ZnF_C2H2"/>
    <property type="match status" value="2"/>
</dbReference>
<evidence type="ECO:0000256" key="7">
    <source>
        <dbReference type="PROSITE-ProRule" id="PRU00042"/>
    </source>
</evidence>
<keyword evidence="4 7" id="KW-0863">Zinc-finger</keyword>
<dbReference type="GO" id="GO:0008270">
    <property type="term" value="F:zinc ion binding"/>
    <property type="evidence" value="ECO:0007669"/>
    <property type="project" value="UniProtKB-KW"/>
</dbReference>
<dbReference type="PROSITE" id="PS50157">
    <property type="entry name" value="ZINC_FINGER_C2H2_2"/>
    <property type="match status" value="2"/>
</dbReference>
<evidence type="ECO:0000313" key="10">
    <source>
        <dbReference type="Proteomes" id="UP001497623"/>
    </source>
</evidence>
<dbReference type="GO" id="GO:0000981">
    <property type="term" value="F:DNA-binding transcription factor activity, RNA polymerase II-specific"/>
    <property type="evidence" value="ECO:0007669"/>
    <property type="project" value="TreeGrafter"/>
</dbReference>
<dbReference type="SUPFAM" id="SSF57667">
    <property type="entry name" value="beta-beta-alpha zinc fingers"/>
    <property type="match status" value="1"/>
</dbReference>
<organism evidence="9 10">
    <name type="scientific">Meganyctiphanes norvegica</name>
    <name type="common">Northern krill</name>
    <name type="synonym">Thysanopoda norvegica</name>
    <dbReference type="NCBI Taxonomy" id="48144"/>
    <lineage>
        <taxon>Eukaryota</taxon>
        <taxon>Metazoa</taxon>
        <taxon>Ecdysozoa</taxon>
        <taxon>Arthropoda</taxon>
        <taxon>Crustacea</taxon>
        <taxon>Multicrustacea</taxon>
        <taxon>Malacostraca</taxon>
        <taxon>Eumalacostraca</taxon>
        <taxon>Eucarida</taxon>
        <taxon>Euphausiacea</taxon>
        <taxon>Euphausiidae</taxon>
        <taxon>Meganyctiphanes</taxon>
    </lineage>
</organism>
<feature type="domain" description="C2H2-type" evidence="8">
    <location>
        <begin position="1"/>
        <end position="25"/>
    </location>
</feature>
<feature type="non-terminal residue" evidence="9">
    <location>
        <position position="1"/>
    </location>
</feature>
<evidence type="ECO:0000259" key="8">
    <source>
        <dbReference type="PROSITE" id="PS50157"/>
    </source>
</evidence>
<dbReference type="PANTHER" id="PTHR23235">
    <property type="entry name" value="KRUEPPEL-LIKE TRANSCRIPTION FACTOR"/>
    <property type="match status" value="1"/>
</dbReference>
<keyword evidence="2" id="KW-0479">Metal-binding</keyword>
<comment type="caution">
    <text evidence="9">The sequence shown here is derived from an EMBL/GenBank/DDBJ whole genome shotgun (WGS) entry which is preliminary data.</text>
</comment>
<dbReference type="InterPro" id="IPR013087">
    <property type="entry name" value="Znf_C2H2_type"/>
</dbReference>